<dbReference type="Proteomes" id="UP001140560">
    <property type="component" value="Unassembled WGS sequence"/>
</dbReference>
<reference evidence="5" key="1">
    <citation type="submission" date="2022-10" db="EMBL/GenBank/DDBJ databases">
        <title>Tapping the CABI collections for fungal endophytes: first genome assemblies for Collariella, Neodidymelliopsis, Ascochyta clinopodiicola, Didymella pomorum, Didymosphaeria variabile, Neocosmospora piperis and Neocucurbitaria cava.</title>
        <authorList>
            <person name="Hill R."/>
        </authorList>
    </citation>
    <scope>NUCLEOTIDE SEQUENCE</scope>
    <source>
        <strain evidence="5">IMI 356814</strain>
    </source>
</reference>
<name>A0A9W9CHW6_9PLEO</name>
<evidence type="ECO:0000256" key="3">
    <source>
        <dbReference type="ARBA" id="ARBA00023274"/>
    </source>
</evidence>
<evidence type="ECO:0000256" key="4">
    <source>
        <dbReference type="SAM" id="MobiDB-lite"/>
    </source>
</evidence>
<evidence type="ECO:0000256" key="2">
    <source>
        <dbReference type="ARBA" id="ARBA00022980"/>
    </source>
</evidence>
<dbReference type="PANTHER" id="PTHR41237:SF1">
    <property type="entry name" value="SMALL RIBOSOMAL SUBUNIT PROTEIN BS21M"/>
    <property type="match status" value="1"/>
</dbReference>
<dbReference type="AlphaFoldDB" id="A0A9W9CHW6"/>
<accession>A0A9W9CHW6</accession>
<evidence type="ECO:0000313" key="5">
    <source>
        <dbReference type="EMBL" id="KAJ4363102.1"/>
    </source>
</evidence>
<evidence type="ECO:0000256" key="1">
    <source>
        <dbReference type="ARBA" id="ARBA00006640"/>
    </source>
</evidence>
<dbReference type="EMBL" id="JAPEUY010000020">
    <property type="protein sequence ID" value="KAJ4363102.1"/>
    <property type="molecule type" value="Genomic_DNA"/>
</dbReference>
<comment type="similarity">
    <text evidence="1">Belongs to the bacterial ribosomal protein bS21 family.</text>
</comment>
<dbReference type="InterPro" id="IPR001911">
    <property type="entry name" value="Ribosomal_bS21"/>
</dbReference>
<dbReference type="GO" id="GO:0070124">
    <property type="term" value="P:mitochondrial translational initiation"/>
    <property type="evidence" value="ECO:0007669"/>
    <property type="project" value="TreeGrafter"/>
</dbReference>
<evidence type="ECO:0008006" key="7">
    <source>
        <dbReference type="Google" id="ProtNLM"/>
    </source>
</evidence>
<feature type="compositionally biased region" description="Polar residues" evidence="4">
    <location>
        <begin position="69"/>
        <end position="85"/>
    </location>
</feature>
<sequence length="260" mass="29387">MSSRSLGELLLRPSSFTRIPPTSSTQYSRRITPSWTARRCISNTPSPAAQPQRKGDTYSTEQPDEEPQQMRQPGQASQAETSQAIDSLFPNRPQSYAPRQQQTTSSDELRAARASHIFGSDWSSPSRSNRPSRRPPGLNFDSMALPDDMLNPSLQNKPSDATALATQQEETFANYPRLNPTYGRTVDLDASRGRDIVRGIGMLGSLMARNKVKSDFNKQRFHERGGLKRKRLNSERWRARFKKGFQEVTGRVTELTRKGW</sequence>
<organism evidence="5 6">
    <name type="scientific">Neocucurbitaria cava</name>
    <dbReference type="NCBI Taxonomy" id="798079"/>
    <lineage>
        <taxon>Eukaryota</taxon>
        <taxon>Fungi</taxon>
        <taxon>Dikarya</taxon>
        <taxon>Ascomycota</taxon>
        <taxon>Pezizomycotina</taxon>
        <taxon>Dothideomycetes</taxon>
        <taxon>Pleosporomycetidae</taxon>
        <taxon>Pleosporales</taxon>
        <taxon>Pleosporineae</taxon>
        <taxon>Cucurbitariaceae</taxon>
        <taxon>Neocucurbitaria</taxon>
    </lineage>
</organism>
<dbReference type="GO" id="GO:0005763">
    <property type="term" value="C:mitochondrial small ribosomal subunit"/>
    <property type="evidence" value="ECO:0007669"/>
    <property type="project" value="TreeGrafter"/>
</dbReference>
<dbReference type="GO" id="GO:0003735">
    <property type="term" value="F:structural constituent of ribosome"/>
    <property type="evidence" value="ECO:0007669"/>
    <property type="project" value="InterPro"/>
</dbReference>
<keyword evidence="3" id="KW-0687">Ribonucleoprotein</keyword>
<feature type="compositionally biased region" description="Polar residues" evidence="4">
    <location>
        <begin position="14"/>
        <end position="49"/>
    </location>
</feature>
<dbReference type="OrthoDB" id="2501249at2759"/>
<evidence type="ECO:0000313" key="6">
    <source>
        <dbReference type="Proteomes" id="UP001140560"/>
    </source>
</evidence>
<keyword evidence="2" id="KW-0689">Ribosomal protein</keyword>
<keyword evidence="6" id="KW-1185">Reference proteome</keyword>
<protein>
    <recommendedName>
        <fullName evidence="7">Ribosomal protein S21</fullName>
    </recommendedName>
</protein>
<dbReference type="InterPro" id="IPR052837">
    <property type="entry name" value="Mitoribosomal_bS21"/>
</dbReference>
<feature type="compositionally biased region" description="Polar residues" evidence="4">
    <location>
        <begin position="92"/>
        <end position="106"/>
    </location>
</feature>
<dbReference type="Pfam" id="PF01165">
    <property type="entry name" value="Ribosomal_S21"/>
    <property type="match status" value="1"/>
</dbReference>
<proteinExistence type="inferred from homology"/>
<feature type="region of interest" description="Disordered" evidence="4">
    <location>
        <begin position="1"/>
        <end position="145"/>
    </location>
</feature>
<dbReference type="PANTHER" id="PTHR41237">
    <property type="entry name" value="37S RIBOSOMAL PROTEIN MRP21, MITOCHONDRIAL"/>
    <property type="match status" value="1"/>
</dbReference>
<comment type="caution">
    <text evidence="5">The sequence shown here is derived from an EMBL/GenBank/DDBJ whole genome shotgun (WGS) entry which is preliminary data.</text>
</comment>
<gene>
    <name evidence="5" type="ORF">N0V83_010222</name>
</gene>